<dbReference type="GeneID" id="25911816"/>
<dbReference type="EMBL" id="KQ243218">
    <property type="protein sequence ID" value="KNC76178.1"/>
    <property type="molecule type" value="Genomic_DNA"/>
</dbReference>
<protein>
    <submittedName>
        <fullName evidence="1">Uncharacterized protein</fullName>
    </submittedName>
</protein>
<dbReference type="InterPro" id="IPR019384">
    <property type="entry name" value="FHIP"/>
</dbReference>
<proteinExistence type="predicted"/>
<accession>A0A0L0FJH9</accession>
<sequence>MCIEHLIPFVFEAQDSDIGMLAREGILAVGVHSNTLCGLRRFLVGSSSLIPVLAAGLGAKYSSLQTSLDSTKPSMKQLNNHMYDEFISSVDFINAVGSKCHPDLYIELHMHVVTGFLRPVIRPALGVTDSGDNQIVGIGYLEAIVSHCHTKELIDYDDLLQEGMCVLVGIGYLEAIVSHCHTKELIDYDDLLQEEHSESADDVAYFDLILSDSHAQLWCRGDSKPFTAEKVQDH</sequence>
<evidence type="ECO:0000313" key="1">
    <source>
        <dbReference type="EMBL" id="KNC76178.1"/>
    </source>
</evidence>
<dbReference type="RefSeq" id="XP_014150080.1">
    <property type="nucleotide sequence ID" value="XM_014294605.1"/>
</dbReference>
<organism evidence="1 2">
    <name type="scientific">Sphaeroforma arctica JP610</name>
    <dbReference type="NCBI Taxonomy" id="667725"/>
    <lineage>
        <taxon>Eukaryota</taxon>
        <taxon>Ichthyosporea</taxon>
        <taxon>Ichthyophonida</taxon>
        <taxon>Sphaeroforma</taxon>
    </lineage>
</organism>
<dbReference type="PANTHER" id="PTHR21705:SF11">
    <property type="entry name" value="FHIP FAMILY PROTEIN CG3558"/>
    <property type="match status" value="1"/>
</dbReference>
<dbReference type="STRING" id="667725.A0A0L0FJH9"/>
<evidence type="ECO:0000313" key="2">
    <source>
        <dbReference type="Proteomes" id="UP000054560"/>
    </source>
</evidence>
<dbReference type="Proteomes" id="UP000054560">
    <property type="component" value="Unassembled WGS sequence"/>
</dbReference>
<keyword evidence="2" id="KW-1185">Reference proteome</keyword>
<gene>
    <name evidence="1" type="ORF">SARC_11312</name>
</gene>
<dbReference type="AlphaFoldDB" id="A0A0L0FJH9"/>
<name>A0A0L0FJH9_9EUKA</name>
<dbReference type="OrthoDB" id="6287422at2759"/>
<dbReference type="PANTHER" id="PTHR21705">
    <property type="entry name" value="RAI16 PROTEIN-RELATED"/>
    <property type="match status" value="1"/>
</dbReference>
<reference evidence="1 2" key="1">
    <citation type="submission" date="2011-02" db="EMBL/GenBank/DDBJ databases">
        <title>The Genome Sequence of Sphaeroforma arctica JP610.</title>
        <authorList>
            <consortium name="The Broad Institute Genome Sequencing Platform"/>
            <person name="Russ C."/>
            <person name="Cuomo C."/>
            <person name="Young S.K."/>
            <person name="Zeng Q."/>
            <person name="Gargeya S."/>
            <person name="Alvarado L."/>
            <person name="Berlin A."/>
            <person name="Chapman S.B."/>
            <person name="Chen Z."/>
            <person name="Freedman E."/>
            <person name="Gellesch M."/>
            <person name="Goldberg J."/>
            <person name="Griggs A."/>
            <person name="Gujja S."/>
            <person name="Heilman E."/>
            <person name="Heiman D."/>
            <person name="Howarth C."/>
            <person name="Mehta T."/>
            <person name="Neiman D."/>
            <person name="Pearson M."/>
            <person name="Roberts A."/>
            <person name="Saif S."/>
            <person name="Shea T."/>
            <person name="Shenoy N."/>
            <person name="Sisk P."/>
            <person name="Stolte C."/>
            <person name="Sykes S."/>
            <person name="White J."/>
            <person name="Yandava C."/>
            <person name="Burger G."/>
            <person name="Gray M.W."/>
            <person name="Holland P.W.H."/>
            <person name="King N."/>
            <person name="Lang F.B.F."/>
            <person name="Roger A.J."/>
            <person name="Ruiz-Trillo I."/>
            <person name="Haas B."/>
            <person name="Nusbaum C."/>
            <person name="Birren B."/>
        </authorList>
    </citation>
    <scope>NUCLEOTIDE SEQUENCE [LARGE SCALE GENOMIC DNA]</scope>
    <source>
        <strain evidence="1 2">JP610</strain>
    </source>
</reference>
<dbReference type="Pfam" id="PF10257">
    <property type="entry name" value="RAI16-like"/>
    <property type="match status" value="1"/>
</dbReference>